<organism evidence="3 4">
    <name type="scientific">Nesidiocoris tenuis</name>
    <dbReference type="NCBI Taxonomy" id="355587"/>
    <lineage>
        <taxon>Eukaryota</taxon>
        <taxon>Metazoa</taxon>
        <taxon>Ecdysozoa</taxon>
        <taxon>Arthropoda</taxon>
        <taxon>Hexapoda</taxon>
        <taxon>Insecta</taxon>
        <taxon>Pterygota</taxon>
        <taxon>Neoptera</taxon>
        <taxon>Paraneoptera</taxon>
        <taxon>Hemiptera</taxon>
        <taxon>Heteroptera</taxon>
        <taxon>Panheteroptera</taxon>
        <taxon>Cimicomorpha</taxon>
        <taxon>Miridae</taxon>
        <taxon>Dicyphina</taxon>
        <taxon>Nesidiocoris</taxon>
    </lineage>
</organism>
<evidence type="ECO:0000256" key="2">
    <source>
        <dbReference type="SAM" id="SignalP"/>
    </source>
</evidence>
<protein>
    <submittedName>
        <fullName evidence="3">Uncharacterized protein</fullName>
    </submittedName>
</protein>
<evidence type="ECO:0000256" key="1">
    <source>
        <dbReference type="SAM" id="MobiDB-lite"/>
    </source>
</evidence>
<reference evidence="3 4" key="1">
    <citation type="submission" date="2020-02" db="EMBL/GenBank/DDBJ databases">
        <authorList>
            <person name="Ferguson B K."/>
        </authorList>
    </citation>
    <scope>NUCLEOTIDE SEQUENCE [LARGE SCALE GENOMIC DNA]</scope>
</reference>
<accession>A0A6H5FW05</accession>
<dbReference type="Proteomes" id="UP000479000">
    <property type="component" value="Unassembled WGS sequence"/>
</dbReference>
<feature type="signal peptide" evidence="2">
    <location>
        <begin position="1"/>
        <end position="20"/>
    </location>
</feature>
<keyword evidence="2" id="KW-0732">Signal</keyword>
<evidence type="ECO:0000313" key="4">
    <source>
        <dbReference type="Proteomes" id="UP000479000"/>
    </source>
</evidence>
<feature type="chain" id="PRO_5026074609" evidence="2">
    <location>
        <begin position="21"/>
        <end position="834"/>
    </location>
</feature>
<gene>
    <name evidence="3" type="ORF">NTEN_LOCUS417</name>
</gene>
<dbReference type="EMBL" id="CADCXU010000410">
    <property type="protein sequence ID" value="CAA9993444.1"/>
    <property type="molecule type" value="Genomic_DNA"/>
</dbReference>
<proteinExistence type="predicted"/>
<feature type="non-terminal residue" evidence="3">
    <location>
        <position position="834"/>
    </location>
</feature>
<feature type="region of interest" description="Disordered" evidence="1">
    <location>
        <begin position="199"/>
        <end position="222"/>
    </location>
</feature>
<evidence type="ECO:0000313" key="3">
    <source>
        <dbReference type="EMBL" id="CAA9993444.1"/>
    </source>
</evidence>
<name>A0A6H5FW05_9HEMI</name>
<keyword evidence="4" id="KW-1185">Reference proteome</keyword>
<dbReference type="AlphaFoldDB" id="A0A6H5FW05"/>
<feature type="compositionally biased region" description="Basic and acidic residues" evidence="1">
    <location>
        <begin position="202"/>
        <end position="222"/>
    </location>
</feature>
<sequence>MWYSLFVFLVATYQSFGGDARVIEKPEFEDPAHDGYIIDGYLDNVKELIRHYDLATIRLPDFDFLQKSILWGVSGRNGTFKNLEDVSRVNISTLTEYDDGVTNLDTLLYIPNAQLHYRLTVLFGIDLDLDVWFFINAVHVNFNYTTGKPCNIEYNKDSIGVCERFASAADSLYRCLRSADSRGISKECDVHRRILGRISRQPNREPRVRETDSNREQARAREGMQLERTSNVQLPMHCSANLSTSAFPIQNFTSKVSSVLDYDNTTLNWAKRSGFLDRGVKPNLRMSGRVNVLIDLKNEIEWANVSSSAGFEPATSSFLGRLLNTESLGSEVSGSHGIVPRKILLKKIVIGLVYLGLSNRIATTDVWVHGYVHVNEDGSGSMHSEGLAAAAAVVGVGFAARRSGDVSALSAAGVFIQILCAEVGLARQGGKRLPEYVNIFYSGNMTNSLTSFNSIDNQCSSCLPSKDAARSLRETVLSFVEKKELLKIILIWWIRPVMDPSAMSHNFLLSFSQALSPLTASSAADFGKLAMHERCRRYCSERSLFFAAKIQLNFRSDYQEEAFLQQEMETGAVWTLQIVISDTERGLADELRAIAWHGTTMKAVPQHHLHPSLPPEYSSSTLTCFSITLLSDERYSFYFASLCLPDVRRGSLRRIHQNAPKSVGYRVRSPFIRLRLPKASTTFIIVQSFIEQQQLGFFGGDPSYIVSLSRGWFLYCGSCMIGDIGRRNPHKALNAHTCRLHRRNHNYINDRYPAMKGRENEGARGNVSTLPTDCIPSLESLRKKLRSCGNGGCWSRAFRPSTANYQLVRVPCSIKCSRMNQGVQCEARGAAELL</sequence>